<reference evidence="7" key="1">
    <citation type="journal article" date="2014" name="Front. Microbiol.">
        <title>High frequency of phylogenetically diverse reductive dehalogenase-homologous genes in deep subseafloor sedimentary metagenomes.</title>
        <authorList>
            <person name="Kawai M."/>
            <person name="Futagami T."/>
            <person name="Toyoda A."/>
            <person name="Takaki Y."/>
            <person name="Nishi S."/>
            <person name="Hori S."/>
            <person name="Arai W."/>
            <person name="Tsubouchi T."/>
            <person name="Morono Y."/>
            <person name="Uchiyama I."/>
            <person name="Ito T."/>
            <person name="Fujiyama A."/>
            <person name="Inagaki F."/>
            <person name="Takami H."/>
        </authorList>
    </citation>
    <scope>NUCLEOTIDE SEQUENCE</scope>
    <source>
        <strain evidence="7">Expedition CK06-06</strain>
    </source>
</reference>
<dbReference type="InterPro" id="IPR006638">
    <property type="entry name" value="Elp3/MiaA/NifB-like_rSAM"/>
</dbReference>
<dbReference type="PROSITE" id="PS51918">
    <property type="entry name" value="RADICAL_SAM"/>
    <property type="match status" value="1"/>
</dbReference>
<evidence type="ECO:0000256" key="3">
    <source>
        <dbReference type="ARBA" id="ARBA00022723"/>
    </source>
</evidence>
<comment type="cofactor">
    <cofactor evidence="1">
        <name>[4Fe-4S] cluster</name>
        <dbReference type="ChEBI" id="CHEBI:49883"/>
    </cofactor>
</comment>
<dbReference type="GO" id="GO:0003824">
    <property type="term" value="F:catalytic activity"/>
    <property type="evidence" value="ECO:0007669"/>
    <property type="project" value="InterPro"/>
</dbReference>
<sequence>MEIAELLEPLEINFRCHTKTSLVDEEILLALRKAGCNEIAFGLEVADDYVLKKIQKHETVEDQKRGVRLAKEAGLIVRLYMMVGLPFETWDTISNTKQFISDNRKYIDKYTLSMLVPYPGTDIYDNPDKYLITWMERDYDMLLQFKEEALIETEDCTQKEFTAHRRDLSRFLEKTLGGS</sequence>
<evidence type="ECO:0000313" key="7">
    <source>
        <dbReference type="EMBL" id="GAH51078.1"/>
    </source>
</evidence>
<gene>
    <name evidence="7" type="ORF">S03H2_33839</name>
</gene>
<dbReference type="Pfam" id="PF04055">
    <property type="entry name" value="Radical_SAM"/>
    <property type="match status" value="1"/>
</dbReference>
<evidence type="ECO:0000256" key="4">
    <source>
        <dbReference type="ARBA" id="ARBA00023004"/>
    </source>
</evidence>
<dbReference type="SUPFAM" id="SSF102114">
    <property type="entry name" value="Radical SAM enzymes"/>
    <property type="match status" value="1"/>
</dbReference>
<dbReference type="CDD" id="cd01335">
    <property type="entry name" value="Radical_SAM"/>
    <property type="match status" value="1"/>
</dbReference>
<dbReference type="SMART" id="SM00729">
    <property type="entry name" value="Elp3"/>
    <property type="match status" value="1"/>
</dbReference>
<evidence type="ECO:0000256" key="1">
    <source>
        <dbReference type="ARBA" id="ARBA00001966"/>
    </source>
</evidence>
<organism evidence="7">
    <name type="scientific">marine sediment metagenome</name>
    <dbReference type="NCBI Taxonomy" id="412755"/>
    <lineage>
        <taxon>unclassified sequences</taxon>
        <taxon>metagenomes</taxon>
        <taxon>ecological metagenomes</taxon>
    </lineage>
</organism>
<comment type="caution">
    <text evidence="7">The sequence shown here is derived from an EMBL/GenBank/DDBJ whole genome shotgun (WGS) entry which is preliminary data.</text>
</comment>
<dbReference type="InterPro" id="IPR058240">
    <property type="entry name" value="rSAM_sf"/>
</dbReference>
<keyword evidence="5" id="KW-0411">Iron-sulfur</keyword>
<proteinExistence type="predicted"/>
<keyword evidence="2" id="KW-0949">S-adenosyl-L-methionine</keyword>
<dbReference type="InterPro" id="IPR007197">
    <property type="entry name" value="rSAM"/>
</dbReference>
<keyword evidence="3" id="KW-0479">Metal-binding</keyword>
<feature type="domain" description="Radical SAM core" evidence="6">
    <location>
        <begin position="1"/>
        <end position="152"/>
    </location>
</feature>
<dbReference type="EMBL" id="BARU01020622">
    <property type="protein sequence ID" value="GAH51078.1"/>
    <property type="molecule type" value="Genomic_DNA"/>
</dbReference>
<dbReference type="PANTHER" id="PTHR43409:SF7">
    <property type="entry name" value="BLL1977 PROTEIN"/>
    <property type="match status" value="1"/>
</dbReference>
<dbReference type="GO" id="GO:0046872">
    <property type="term" value="F:metal ion binding"/>
    <property type="evidence" value="ECO:0007669"/>
    <property type="project" value="UniProtKB-KW"/>
</dbReference>
<accession>X1I0K9</accession>
<dbReference type="InterPro" id="IPR051198">
    <property type="entry name" value="BchE-like"/>
</dbReference>
<name>X1I0K9_9ZZZZ</name>
<evidence type="ECO:0000259" key="6">
    <source>
        <dbReference type="PROSITE" id="PS51918"/>
    </source>
</evidence>
<dbReference type="Gene3D" id="3.20.20.70">
    <property type="entry name" value="Aldolase class I"/>
    <property type="match status" value="1"/>
</dbReference>
<dbReference type="AlphaFoldDB" id="X1I0K9"/>
<protein>
    <recommendedName>
        <fullName evidence="6">Radical SAM core domain-containing protein</fullName>
    </recommendedName>
</protein>
<dbReference type="InterPro" id="IPR013785">
    <property type="entry name" value="Aldolase_TIM"/>
</dbReference>
<evidence type="ECO:0000256" key="5">
    <source>
        <dbReference type="ARBA" id="ARBA00023014"/>
    </source>
</evidence>
<dbReference type="GO" id="GO:0051536">
    <property type="term" value="F:iron-sulfur cluster binding"/>
    <property type="evidence" value="ECO:0007669"/>
    <property type="project" value="UniProtKB-KW"/>
</dbReference>
<keyword evidence="4" id="KW-0408">Iron</keyword>
<evidence type="ECO:0000256" key="2">
    <source>
        <dbReference type="ARBA" id="ARBA00022691"/>
    </source>
</evidence>
<dbReference type="PANTHER" id="PTHR43409">
    <property type="entry name" value="ANAEROBIC MAGNESIUM-PROTOPORPHYRIN IX MONOMETHYL ESTER CYCLASE-RELATED"/>
    <property type="match status" value="1"/>
</dbReference>